<proteinExistence type="predicted"/>
<dbReference type="Proteomes" id="UP000287609">
    <property type="component" value="Unassembled WGS sequence"/>
</dbReference>
<feature type="transmembrane region" description="Helical" evidence="1">
    <location>
        <begin position="30"/>
        <end position="53"/>
    </location>
</feature>
<keyword evidence="1" id="KW-0472">Membrane</keyword>
<keyword evidence="3" id="KW-1185">Reference proteome</keyword>
<comment type="caution">
    <text evidence="2">The sequence shown here is derived from an EMBL/GenBank/DDBJ whole genome shotgun (WGS) entry which is preliminary data.</text>
</comment>
<keyword evidence="1" id="KW-1133">Transmembrane helix</keyword>
<name>A0A430FQ18_9BIFI</name>
<gene>
    <name evidence="2" type="ORF">D2E26_0970</name>
</gene>
<sequence length="91" mass="10417">MVNDMKFAPLYDPSVRKPGPKPFQVDLHKVFAVGLVLWVIALIVVLVMMYMGYKNMHSALVITISGVVIGICLLIWEFFDRWDYRRLGADS</sequence>
<accession>A0A430FQ18</accession>
<dbReference type="OrthoDB" id="3243101at2"/>
<evidence type="ECO:0000313" key="2">
    <source>
        <dbReference type="EMBL" id="RSX54916.1"/>
    </source>
</evidence>
<dbReference type="AlphaFoldDB" id="A0A430FQ18"/>
<evidence type="ECO:0000256" key="1">
    <source>
        <dbReference type="SAM" id="Phobius"/>
    </source>
</evidence>
<feature type="transmembrane region" description="Helical" evidence="1">
    <location>
        <begin position="59"/>
        <end position="79"/>
    </location>
</feature>
<evidence type="ECO:0000313" key="3">
    <source>
        <dbReference type="Proteomes" id="UP000287609"/>
    </source>
</evidence>
<keyword evidence="1" id="KW-0812">Transmembrane</keyword>
<organism evidence="2 3">
    <name type="scientific">Bifidobacterium dolichotidis</name>
    <dbReference type="NCBI Taxonomy" id="2306976"/>
    <lineage>
        <taxon>Bacteria</taxon>
        <taxon>Bacillati</taxon>
        <taxon>Actinomycetota</taxon>
        <taxon>Actinomycetes</taxon>
        <taxon>Bifidobacteriales</taxon>
        <taxon>Bifidobacteriaceae</taxon>
        <taxon>Bifidobacterium</taxon>
    </lineage>
</organism>
<dbReference type="EMBL" id="QXGM01000002">
    <property type="protein sequence ID" value="RSX54916.1"/>
    <property type="molecule type" value="Genomic_DNA"/>
</dbReference>
<protein>
    <recommendedName>
        <fullName evidence="4">DUF2530 domain-containing protein</fullName>
    </recommendedName>
</protein>
<reference evidence="2 3" key="1">
    <citation type="submission" date="2018-09" db="EMBL/GenBank/DDBJ databases">
        <title>Characterization of the phylogenetic diversity of five novel species belonging to the genus Bifidobacterium.</title>
        <authorList>
            <person name="Lugli G.A."/>
            <person name="Duranti S."/>
            <person name="Milani C."/>
        </authorList>
    </citation>
    <scope>NUCLEOTIDE SEQUENCE [LARGE SCALE GENOMIC DNA]</scope>
    <source>
        <strain evidence="2 3">2036B</strain>
    </source>
</reference>
<evidence type="ECO:0008006" key="4">
    <source>
        <dbReference type="Google" id="ProtNLM"/>
    </source>
</evidence>